<keyword evidence="5" id="KW-0227">DNA damage</keyword>
<evidence type="ECO:0000313" key="12">
    <source>
        <dbReference type="Proteomes" id="UP000253606"/>
    </source>
</evidence>
<feature type="domain" description="Uracil-DNA glycosylase-like" evidence="10">
    <location>
        <begin position="78"/>
        <end position="239"/>
    </location>
</feature>
<dbReference type="GO" id="GO:0051539">
    <property type="term" value="F:4 iron, 4 sulfur cluster binding"/>
    <property type="evidence" value="ECO:0007669"/>
    <property type="project" value="UniProtKB-KW"/>
</dbReference>
<dbReference type="Pfam" id="PF03167">
    <property type="entry name" value="UDG"/>
    <property type="match status" value="1"/>
</dbReference>
<dbReference type="CDD" id="cd10030">
    <property type="entry name" value="UDG-F4_TTUDGA_SPO1dp_like"/>
    <property type="match status" value="1"/>
</dbReference>
<keyword evidence="9" id="KW-0234">DNA repair</keyword>
<dbReference type="SMART" id="SM00987">
    <property type="entry name" value="UreE_C"/>
    <property type="match status" value="1"/>
</dbReference>
<evidence type="ECO:0000256" key="7">
    <source>
        <dbReference type="ARBA" id="ARBA00023004"/>
    </source>
</evidence>
<dbReference type="GO" id="GO:0046872">
    <property type="term" value="F:metal ion binding"/>
    <property type="evidence" value="ECO:0007669"/>
    <property type="project" value="UniProtKB-KW"/>
</dbReference>
<evidence type="ECO:0000256" key="5">
    <source>
        <dbReference type="ARBA" id="ARBA00022763"/>
    </source>
</evidence>
<evidence type="ECO:0000256" key="3">
    <source>
        <dbReference type="ARBA" id="ARBA00022485"/>
    </source>
</evidence>
<evidence type="ECO:0000256" key="9">
    <source>
        <dbReference type="ARBA" id="ARBA00023204"/>
    </source>
</evidence>
<comment type="similarity">
    <text evidence="1">Belongs to the uracil-DNA glycosylase (UDG) superfamily. Type 4 (UDGa) family.</text>
</comment>
<dbReference type="SUPFAM" id="SSF52141">
    <property type="entry name" value="Uracil-DNA glycosylase-like"/>
    <property type="match status" value="1"/>
</dbReference>
<evidence type="ECO:0000313" key="11">
    <source>
        <dbReference type="EMBL" id="AXC11318.1"/>
    </source>
</evidence>
<keyword evidence="7" id="KW-0408">Iron</keyword>
<dbReference type="InterPro" id="IPR051536">
    <property type="entry name" value="UDG_Type-4/5"/>
</dbReference>
<evidence type="ECO:0000256" key="1">
    <source>
        <dbReference type="ARBA" id="ARBA00006521"/>
    </source>
</evidence>
<dbReference type="InterPro" id="IPR005122">
    <property type="entry name" value="Uracil-DNA_glycosylase-like"/>
</dbReference>
<name>A0A2Z5FWR7_9BACT</name>
<evidence type="ECO:0000256" key="8">
    <source>
        <dbReference type="ARBA" id="ARBA00023014"/>
    </source>
</evidence>
<dbReference type="Proteomes" id="UP000253606">
    <property type="component" value="Chromosome"/>
</dbReference>
<protein>
    <recommendedName>
        <fullName evidence="2">Type-4 uracil-DNA glycosylase</fullName>
    </recommendedName>
</protein>
<evidence type="ECO:0000256" key="2">
    <source>
        <dbReference type="ARBA" id="ARBA00019403"/>
    </source>
</evidence>
<dbReference type="NCBIfam" id="TIGR00758">
    <property type="entry name" value="UDG_fam4"/>
    <property type="match status" value="1"/>
</dbReference>
<dbReference type="NCBIfam" id="TIGR03914">
    <property type="entry name" value="UDG_fam_dom"/>
    <property type="match status" value="1"/>
</dbReference>
<dbReference type="KEGG" id="abas:ACPOL_1982"/>
<accession>A0A2Z5FWR7</accession>
<dbReference type="AlphaFoldDB" id="A0A2Z5FWR7"/>
<dbReference type="GO" id="GO:0006281">
    <property type="term" value="P:DNA repair"/>
    <property type="evidence" value="ECO:0007669"/>
    <property type="project" value="UniProtKB-KW"/>
</dbReference>
<dbReference type="PANTHER" id="PTHR33693">
    <property type="entry name" value="TYPE-5 URACIL-DNA GLYCOSYLASE"/>
    <property type="match status" value="1"/>
</dbReference>
<dbReference type="PANTHER" id="PTHR33693:SF9">
    <property type="entry name" value="TYPE-4 URACIL-DNA GLYCOSYLASE"/>
    <property type="match status" value="1"/>
</dbReference>
<dbReference type="InterPro" id="IPR036895">
    <property type="entry name" value="Uracil-DNA_glycosylase-like_sf"/>
</dbReference>
<keyword evidence="6" id="KW-0378">Hydrolase</keyword>
<gene>
    <name evidence="11" type="ORF">ACPOL_1982</name>
</gene>
<dbReference type="EMBL" id="CP030840">
    <property type="protein sequence ID" value="AXC11318.1"/>
    <property type="molecule type" value="Genomic_DNA"/>
</dbReference>
<sequence>MPMNAHTYEFPLLANSVAAKRILYRNGEFMPGLTGESAAPFVPEDHSLAVLREAIKQCRGCDLYKHATQAVFGEIEDKGGHKRPNVSIMMIGEQPGDREDVEGRPFVGPAGKLLDRCLKEAAIDRLEVYITNAVKHFKWEPRGKLRLHKKPSLTEIRACRPWLDAEIDAMRPSLIVCLGATSAQGLLGSNFKVTVDHGVVQQLIGLPPIIATLHPSAILRAATEEDGQRQTETLVNDLREAKRVLSSLPAAS</sequence>
<proteinExistence type="inferred from homology"/>
<organism evidence="11 12">
    <name type="scientific">Acidisarcina polymorpha</name>
    <dbReference type="NCBI Taxonomy" id="2211140"/>
    <lineage>
        <taxon>Bacteria</taxon>
        <taxon>Pseudomonadati</taxon>
        <taxon>Acidobacteriota</taxon>
        <taxon>Terriglobia</taxon>
        <taxon>Terriglobales</taxon>
        <taxon>Acidobacteriaceae</taxon>
        <taxon>Acidisarcina</taxon>
    </lineage>
</organism>
<dbReference type="InterPro" id="IPR005273">
    <property type="entry name" value="Ura-DNA_glyco_family4"/>
</dbReference>
<keyword evidence="12" id="KW-1185">Reference proteome</keyword>
<keyword evidence="8" id="KW-0411">Iron-sulfur</keyword>
<dbReference type="Gene3D" id="3.40.470.10">
    <property type="entry name" value="Uracil-DNA glycosylase-like domain"/>
    <property type="match status" value="1"/>
</dbReference>
<reference evidence="11 12" key="1">
    <citation type="journal article" date="2018" name="Front. Microbiol.">
        <title>Hydrolytic Capabilities as a Key to Environmental Success: Chitinolytic and Cellulolytic Acidobacteria From Acidic Sub-arctic Soils and Boreal Peatlands.</title>
        <authorList>
            <person name="Belova S.E."/>
            <person name="Ravin N.V."/>
            <person name="Pankratov T.A."/>
            <person name="Rakitin A.L."/>
            <person name="Ivanova A.A."/>
            <person name="Beletsky A.V."/>
            <person name="Mardanov A.V."/>
            <person name="Sinninghe Damste J.S."/>
            <person name="Dedysh S.N."/>
        </authorList>
    </citation>
    <scope>NUCLEOTIDE SEQUENCE [LARGE SCALE GENOMIC DNA]</scope>
    <source>
        <strain evidence="11 12">SBC82</strain>
    </source>
</reference>
<evidence type="ECO:0000259" key="10">
    <source>
        <dbReference type="SMART" id="SM00986"/>
    </source>
</evidence>
<evidence type="ECO:0000256" key="4">
    <source>
        <dbReference type="ARBA" id="ARBA00022723"/>
    </source>
</evidence>
<dbReference type="SMART" id="SM00986">
    <property type="entry name" value="UDG"/>
    <property type="match status" value="1"/>
</dbReference>
<dbReference type="GO" id="GO:0097506">
    <property type="term" value="F:deaminated base DNA N-glycosylase activity"/>
    <property type="evidence" value="ECO:0007669"/>
    <property type="project" value="UniProtKB-ARBA"/>
</dbReference>
<evidence type="ECO:0000256" key="6">
    <source>
        <dbReference type="ARBA" id="ARBA00022801"/>
    </source>
</evidence>
<keyword evidence="3" id="KW-0004">4Fe-4S</keyword>
<keyword evidence="4" id="KW-0479">Metal-binding</keyword>